<dbReference type="AlphaFoldDB" id="A0A328CBX8"/>
<sequence>MEWMQGKGIGGGVVTVGLLLMVGCASEPQAPGSEAVAEARAPIDASAAAAGKRFAVTVEDEGGLRTRIFDGLGSQLVGYETLVVPAKSGMWRWEESVREVTQTDCGCMMDKLNETPGTTDTSGCEVSKEVIAGRLINDATGQAWEPEESTMAPADADWEVTFTPVGAVGSTALVKICQMIYYCGAAHPNTECRQAVVALDGESPQELAPRELSPVVGAEHFEGQSFGLDEGVEVDPKRAALVALTPTWDPEARELRAEQQYAFEACYACSDGEWSAYSVSTFVSDRPFNEKAGVPALPRGLQDLLTTSSWQVRGLSAVPESAGLKH</sequence>
<protein>
    <submittedName>
        <fullName evidence="1">Uncharacterized protein</fullName>
    </submittedName>
</protein>
<gene>
    <name evidence="1" type="ORF">DL240_09070</name>
</gene>
<dbReference type="RefSeq" id="WP_111729555.1">
    <property type="nucleotide sequence ID" value="NZ_QHKO01000003.1"/>
</dbReference>
<name>A0A328CBX8_9DELT</name>
<evidence type="ECO:0000313" key="1">
    <source>
        <dbReference type="EMBL" id="RAL23027.1"/>
    </source>
</evidence>
<comment type="caution">
    <text evidence="1">The sequence shown here is derived from an EMBL/GenBank/DDBJ whole genome shotgun (WGS) entry which is preliminary data.</text>
</comment>
<evidence type="ECO:0000313" key="2">
    <source>
        <dbReference type="Proteomes" id="UP000249169"/>
    </source>
</evidence>
<accession>A0A328CBX8</accession>
<dbReference type="EMBL" id="QHKO01000003">
    <property type="protein sequence ID" value="RAL23027.1"/>
    <property type="molecule type" value="Genomic_DNA"/>
</dbReference>
<organism evidence="1 2">
    <name type="scientific">Lujinxingia litoralis</name>
    <dbReference type="NCBI Taxonomy" id="2211119"/>
    <lineage>
        <taxon>Bacteria</taxon>
        <taxon>Deltaproteobacteria</taxon>
        <taxon>Bradymonadales</taxon>
        <taxon>Lujinxingiaceae</taxon>
        <taxon>Lujinxingia</taxon>
    </lineage>
</organism>
<dbReference type="PROSITE" id="PS51257">
    <property type="entry name" value="PROKAR_LIPOPROTEIN"/>
    <property type="match status" value="1"/>
</dbReference>
<proteinExistence type="predicted"/>
<reference evidence="1 2" key="1">
    <citation type="submission" date="2018-05" db="EMBL/GenBank/DDBJ databases">
        <title>Lujinxingia marina gen. nov. sp. nov., a new facultative anaerobic member of the class Deltaproteobacteria, and proposal of Lujinxingaceae fam. nov.</title>
        <authorList>
            <person name="Li C.-M."/>
        </authorList>
    </citation>
    <scope>NUCLEOTIDE SEQUENCE [LARGE SCALE GENOMIC DNA]</scope>
    <source>
        <strain evidence="1 2">B210</strain>
    </source>
</reference>
<dbReference type="Proteomes" id="UP000249169">
    <property type="component" value="Unassembled WGS sequence"/>
</dbReference>
<dbReference type="OrthoDB" id="5500258at2"/>
<keyword evidence="2" id="KW-1185">Reference proteome</keyword>